<keyword evidence="6" id="KW-0931">ER-Golgi transport</keyword>
<dbReference type="OrthoDB" id="4008582at2759"/>
<keyword evidence="12" id="KW-1185">Reference proteome</keyword>
<keyword evidence="9 10" id="KW-0472">Membrane</keyword>
<organism evidence="12">
    <name type="scientific">Vanderwaltozyma polyspora (strain ATCC 22028 / DSM 70294 / BCRC 21397 / CBS 2163 / NBRC 10782 / NRRL Y-8283 / UCD 57-17)</name>
    <name type="common">Kluyveromyces polysporus</name>
    <dbReference type="NCBI Taxonomy" id="436907"/>
    <lineage>
        <taxon>Eukaryota</taxon>
        <taxon>Fungi</taxon>
        <taxon>Dikarya</taxon>
        <taxon>Ascomycota</taxon>
        <taxon>Saccharomycotina</taxon>
        <taxon>Saccharomycetes</taxon>
        <taxon>Saccharomycetales</taxon>
        <taxon>Saccharomycetaceae</taxon>
        <taxon>Vanderwaltozyma</taxon>
    </lineage>
</organism>
<dbReference type="Proteomes" id="UP000000267">
    <property type="component" value="Unassembled WGS sequence"/>
</dbReference>
<evidence type="ECO:0000256" key="7">
    <source>
        <dbReference type="ARBA" id="ARBA00022927"/>
    </source>
</evidence>
<reference evidence="11 12" key="1">
    <citation type="journal article" date="2007" name="Proc. Natl. Acad. Sci. U.S.A.">
        <title>Independent sorting-out of thousands of duplicated gene pairs in two yeast species descended from a whole-genome duplication.</title>
        <authorList>
            <person name="Scannell D.R."/>
            <person name="Frank A.C."/>
            <person name="Conant G.C."/>
            <person name="Byrne K.P."/>
            <person name="Woolfit M."/>
            <person name="Wolfe K.H."/>
        </authorList>
    </citation>
    <scope>NUCLEOTIDE SEQUENCE [LARGE SCALE GENOMIC DNA]</scope>
    <source>
        <strain evidence="12">ATCC 22028 / DSM 70294 / BCRC 21397 / CBS 2163 / NBRC 10782 / NRRL Y-8283 / UCD 57-17</strain>
    </source>
</reference>
<evidence type="ECO:0000256" key="6">
    <source>
        <dbReference type="ARBA" id="ARBA00022892"/>
    </source>
</evidence>
<evidence type="ECO:0000256" key="1">
    <source>
        <dbReference type="ARBA" id="ARBA00004163"/>
    </source>
</evidence>
<dbReference type="PANTHER" id="PTHR13050">
    <property type="entry name" value="USE1-LIKE PROTEIN"/>
    <property type="match status" value="1"/>
</dbReference>
<dbReference type="PANTHER" id="PTHR13050:SF7">
    <property type="entry name" value="VESICLE TRANSPORT PROTEIN USE1"/>
    <property type="match status" value="1"/>
</dbReference>
<evidence type="ECO:0000313" key="11">
    <source>
        <dbReference type="EMBL" id="EDO19308.1"/>
    </source>
</evidence>
<dbReference type="GO" id="GO:0005484">
    <property type="term" value="F:SNAP receptor activity"/>
    <property type="evidence" value="ECO:0007669"/>
    <property type="project" value="EnsemblFungi"/>
</dbReference>
<dbReference type="HOGENOM" id="CLU_093583_0_0_1"/>
<dbReference type="GO" id="GO:0031201">
    <property type="term" value="C:SNARE complex"/>
    <property type="evidence" value="ECO:0007669"/>
    <property type="project" value="EnsemblFungi"/>
</dbReference>
<evidence type="ECO:0000256" key="3">
    <source>
        <dbReference type="ARBA" id="ARBA00022448"/>
    </source>
</evidence>
<gene>
    <name evidence="11" type="ORF">Kpol_1036p53</name>
</gene>
<evidence type="ECO:0000256" key="5">
    <source>
        <dbReference type="ARBA" id="ARBA00022824"/>
    </source>
</evidence>
<dbReference type="GeneID" id="5547647"/>
<dbReference type="AlphaFoldDB" id="A7TEK1"/>
<evidence type="ECO:0000313" key="12">
    <source>
        <dbReference type="Proteomes" id="UP000000267"/>
    </source>
</evidence>
<dbReference type="PhylomeDB" id="A7TEK1"/>
<dbReference type="RefSeq" id="XP_001647166.1">
    <property type="nucleotide sequence ID" value="XM_001647116.1"/>
</dbReference>
<evidence type="ECO:0000256" key="4">
    <source>
        <dbReference type="ARBA" id="ARBA00022692"/>
    </source>
</evidence>
<dbReference type="Pfam" id="PF09753">
    <property type="entry name" value="Use1"/>
    <property type="match status" value="1"/>
</dbReference>
<keyword evidence="8 10" id="KW-1133">Transmembrane helix</keyword>
<dbReference type="KEGG" id="vpo:Kpol_1036p53"/>
<protein>
    <submittedName>
        <fullName evidence="11">Uncharacterized protein</fullName>
    </submittedName>
</protein>
<sequence length="260" mass="29220">MSEVLGGNIRKSCDTLNGDDTFLNYLLSTKLENNLNSLRRQFLENNLGNEEVKKFQNEFKSAEFNSSLTKHDSLSKLKHQYVDYQESIRRRRYSVDFDSETGSAGQTVDDKNMEIISMESISNDGTCNAQKDDVELSELRKRLLGKRGQPTAEDLDKSAEKQIEDNENIQVSLIEDMTKLVSGLKQGASAFQNALDEDKNVLGAAEVGVQVASRSITDISGKLKSYDKTKLGYLFYITVCLFMILGLILTYIIIKIFPAL</sequence>
<keyword evidence="5" id="KW-0256">Endoplasmic reticulum</keyword>
<evidence type="ECO:0000256" key="2">
    <source>
        <dbReference type="ARBA" id="ARBA00007891"/>
    </source>
</evidence>
<evidence type="ECO:0000256" key="8">
    <source>
        <dbReference type="ARBA" id="ARBA00022989"/>
    </source>
</evidence>
<evidence type="ECO:0000256" key="9">
    <source>
        <dbReference type="ARBA" id="ARBA00023136"/>
    </source>
</evidence>
<keyword evidence="4 10" id="KW-0812">Transmembrane</keyword>
<dbReference type="GO" id="GO:0098554">
    <property type="term" value="C:cytoplasmic side of endoplasmic reticulum membrane"/>
    <property type="evidence" value="ECO:0007669"/>
    <property type="project" value="EnsemblFungi"/>
</dbReference>
<name>A7TEK1_VANPO</name>
<comment type="subcellular location">
    <subcellularLocation>
        <location evidence="1">Endoplasmic reticulum membrane</location>
        <topology evidence="1">Single-pass type IV membrane protein</topology>
    </subcellularLocation>
</comment>
<evidence type="ECO:0000256" key="10">
    <source>
        <dbReference type="SAM" id="Phobius"/>
    </source>
</evidence>
<feature type="transmembrane region" description="Helical" evidence="10">
    <location>
        <begin position="233"/>
        <end position="254"/>
    </location>
</feature>
<keyword evidence="3" id="KW-0813">Transport</keyword>
<dbReference type="STRING" id="436907.A7TEK1"/>
<dbReference type="InParanoid" id="A7TEK1"/>
<keyword evidence="7" id="KW-0653">Protein transport</keyword>
<dbReference type="InterPro" id="IPR019150">
    <property type="entry name" value="Vesicle_transport_protein_Use1"/>
</dbReference>
<dbReference type="EMBL" id="DS480380">
    <property type="protein sequence ID" value="EDO19308.1"/>
    <property type="molecule type" value="Genomic_DNA"/>
</dbReference>
<dbReference type="GO" id="GO:0006890">
    <property type="term" value="P:retrograde vesicle-mediated transport, Golgi to endoplasmic reticulum"/>
    <property type="evidence" value="ECO:0007669"/>
    <property type="project" value="EnsemblFungi"/>
</dbReference>
<dbReference type="FunCoup" id="A7TEK1">
    <property type="interactions" value="159"/>
</dbReference>
<dbReference type="GO" id="GO:0015031">
    <property type="term" value="P:protein transport"/>
    <property type="evidence" value="ECO:0007669"/>
    <property type="project" value="UniProtKB-KW"/>
</dbReference>
<accession>A7TEK1</accession>
<comment type="similarity">
    <text evidence="2">Belongs to the USE1 family.</text>
</comment>
<proteinExistence type="inferred from homology"/>
<dbReference type="OMA" id="GANAFND"/>
<dbReference type="eggNOG" id="KOG2678">
    <property type="taxonomic scope" value="Eukaryota"/>
</dbReference>